<sequence length="146" mass="17470">MKRYTECARFILVFYKLLRRVVGLEDPLYKFCRSSIRDIVEVVGIARCKKNVARELLALNDAFMFVREDVVADLSRQLELKCFDDYRWIIEHKEVKNFKVRRHLTMRMLEEARGGNKEESYEMLIDMSELFEVSFEYTIDKDPALL</sequence>
<accession>A0AAF0V593</accession>
<dbReference type="EMBL" id="CP133623">
    <property type="protein sequence ID" value="WMV58522.1"/>
    <property type="molecule type" value="Genomic_DNA"/>
</dbReference>
<evidence type="ECO:0000313" key="2">
    <source>
        <dbReference type="Proteomes" id="UP001234989"/>
    </source>
</evidence>
<evidence type="ECO:0000313" key="1">
    <source>
        <dbReference type="EMBL" id="WMV58522.1"/>
    </source>
</evidence>
<proteinExistence type="predicted"/>
<name>A0AAF0V593_SOLVR</name>
<dbReference type="AlphaFoldDB" id="A0AAF0V593"/>
<protein>
    <submittedName>
        <fullName evidence="1">Uncharacterized protein</fullName>
    </submittedName>
</protein>
<organism evidence="1 2">
    <name type="scientific">Solanum verrucosum</name>
    <dbReference type="NCBI Taxonomy" id="315347"/>
    <lineage>
        <taxon>Eukaryota</taxon>
        <taxon>Viridiplantae</taxon>
        <taxon>Streptophyta</taxon>
        <taxon>Embryophyta</taxon>
        <taxon>Tracheophyta</taxon>
        <taxon>Spermatophyta</taxon>
        <taxon>Magnoliopsida</taxon>
        <taxon>eudicotyledons</taxon>
        <taxon>Gunneridae</taxon>
        <taxon>Pentapetalae</taxon>
        <taxon>asterids</taxon>
        <taxon>lamiids</taxon>
        <taxon>Solanales</taxon>
        <taxon>Solanaceae</taxon>
        <taxon>Solanoideae</taxon>
        <taxon>Solaneae</taxon>
        <taxon>Solanum</taxon>
    </lineage>
</organism>
<gene>
    <name evidence="1" type="ORF">MTR67_051907</name>
</gene>
<dbReference type="Proteomes" id="UP001234989">
    <property type="component" value="Chromosome 12"/>
</dbReference>
<keyword evidence="2" id="KW-1185">Reference proteome</keyword>
<reference evidence="1" key="1">
    <citation type="submission" date="2023-08" db="EMBL/GenBank/DDBJ databases">
        <title>A de novo genome assembly of Solanum verrucosum Schlechtendal, a Mexican diploid species geographically isolated from the other diploid A-genome species in potato relatives.</title>
        <authorList>
            <person name="Hosaka K."/>
        </authorList>
    </citation>
    <scope>NUCLEOTIDE SEQUENCE</scope>
    <source>
        <tissue evidence="1">Young leaves</tissue>
    </source>
</reference>